<accession>A0A1J8Q7Y9</accession>
<evidence type="ECO:0000313" key="1">
    <source>
        <dbReference type="EMBL" id="OJA16075.1"/>
    </source>
</evidence>
<dbReference type="AlphaFoldDB" id="A0A1J8Q7Y9"/>
<name>A0A1J8Q7Y9_9AGAM</name>
<comment type="caution">
    <text evidence="1">The sequence shown here is derived from an EMBL/GenBank/DDBJ whole genome shotgun (WGS) entry which is preliminary data.</text>
</comment>
<gene>
    <name evidence="1" type="ORF">AZE42_11626</name>
</gene>
<keyword evidence="2" id="KW-1185">Reference proteome</keyword>
<dbReference type="Proteomes" id="UP000183567">
    <property type="component" value="Unassembled WGS sequence"/>
</dbReference>
<reference evidence="1 2" key="1">
    <citation type="submission" date="2016-03" db="EMBL/GenBank/DDBJ databases">
        <title>Comparative genomics of the ectomycorrhizal sister species Rhizopogon vinicolor and Rhizopogon vesiculosus (Basidiomycota: Boletales) reveals a divergence of the mating type B locus.</title>
        <authorList>
            <person name="Mujic A.B."/>
            <person name="Kuo A."/>
            <person name="Tritt A."/>
            <person name="Lipzen A."/>
            <person name="Chen C."/>
            <person name="Johnson J."/>
            <person name="Sharma A."/>
            <person name="Barry K."/>
            <person name="Grigoriev I.V."/>
            <person name="Spatafora J.W."/>
        </authorList>
    </citation>
    <scope>NUCLEOTIDE SEQUENCE [LARGE SCALE GENOMIC DNA]</scope>
    <source>
        <strain evidence="1 2">AM-OR11-056</strain>
    </source>
</reference>
<dbReference type="EMBL" id="LVVM01002705">
    <property type="protein sequence ID" value="OJA16075.1"/>
    <property type="molecule type" value="Genomic_DNA"/>
</dbReference>
<protein>
    <submittedName>
        <fullName evidence="1">Uncharacterized protein</fullName>
    </submittedName>
</protein>
<evidence type="ECO:0000313" key="2">
    <source>
        <dbReference type="Proteomes" id="UP000183567"/>
    </source>
</evidence>
<organism evidence="1 2">
    <name type="scientific">Rhizopogon vesiculosus</name>
    <dbReference type="NCBI Taxonomy" id="180088"/>
    <lineage>
        <taxon>Eukaryota</taxon>
        <taxon>Fungi</taxon>
        <taxon>Dikarya</taxon>
        <taxon>Basidiomycota</taxon>
        <taxon>Agaricomycotina</taxon>
        <taxon>Agaricomycetes</taxon>
        <taxon>Agaricomycetidae</taxon>
        <taxon>Boletales</taxon>
        <taxon>Suillineae</taxon>
        <taxon>Rhizopogonaceae</taxon>
        <taxon>Rhizopogon</taxon>
    </lineage>
</organism>
<sequence length="67" mass="7181">MHEGGSSSPGLCTLSSSLSGNFSSADQCQSHIQEYLTFCMLLNVQVNGANIDRTDTAQRASNESNRL</sequence>
<proteinExistence type="predicted"/>